<dbReference type="GO" id="GO:0016567">
    <property type="term" value="P:protein ubiquitination"/>
    <property type="evidence" value="ECO:0007669"/>
    <property type="project" value="TreeGrafter"/>
</dbReference>
<dbReference type="AlphaFoldDB" id="A0A6A7BUH3"/>
<dbReference type="GO" id="GO:0008270">
    <property type="term" value="F:zinc ion binding"/>
    <property type="evidence" value="ECO:0007669"/>
    <property type="project" value="UniProtKB-KW"/>
</dbReference>
<evidence type="ECO:0000313" key="3">
    <source>
        <dbReference type="EMBL" id="KAF2858379.1"/>
    </source>
</evidence>
<sequence>ASSMTEAATMEIHNHTRVSSASSNAGSASAGTSVCVICASDITHYSVGICNHRTCHVCALRLRTLYENKTCAYCRMETEVLIFTKDASKKFEDYITADIYQTDNNLGICYENVGAYISTTQLLRFKCPHANCEAACKGWKELARHVQSVHKKKLCELCTKHKKVFVHEHELFTDAELQEHRCYGDDKPRGTADEKGFQGHPFCKFCSCRFYDDQALFNHCREHHDICPLCKECPVAKDPVYLIDSAALERHFREDHWPCQEQPCIEKRFIAFGTEDDLRKHEAEEH</sequence>
<reference evidence="3" key="1">
    <citation type="journal article" date="2020" name="Stud. Mycol.">
        <title>101 Dothideomycetes genomes: a test case for predicting lifestyles and emergence of pathogens.</title>
        <authorList>
            <person name="Haridas S."/>
            <person name="Albert R."/>
            <person name="Binder M."/>
            <person name="Bloem J."/>
            <person name="Labutti K."/>
            <person name="Salamov A."/>
            <person name="Andreopoulos B."/>
            <person name="Baker S."/>
            <person name="Barry K."/>
            <person name="Bills G."/>
            <person name="Bluhm B."/>
            <person name="Cannon C."/>
            <person name="Castanera R."/>
            <person name="Culley D."/>
            <person name="Daum C."/>
            <person name="Ezra D."/>
            <person name="Gonzalez J."/>
            <person name="Henrissat B."/>
            <person name="Kuo A."/>
            <person name="Liang C."/>
            <person name="Lipzen A."/>
            <person name="Lutzoni F."/>
            <person name="Magnuson J."/>
            <person name="Mondo S."/>
            <person name="Nolan M."/>
            <person name="Ohm R."/>
            <person name="Pangilinan J."/>
            <person name="Park H.-J."/>
            <person name="Ramirez L."/>
            <person name="Alfaro M."/>
            <person name="Sun H."/>
            <person name="Tritt A."/>
            <person name="Yoshinaga Y."/>
            <person name="Zwiers L.-H."/>
            <person name="Turgeon B."/>
            <person name="Goodwin S."/>
            <person name="Spatafora J."/>
            <person name="Crous P."/>
            <person name="Grigoriev I."/>
        </authorList>
    </citation>
    <scope>NUCLEOTIDE SEQUENCE</scope>
    <source>
        <strain evidence="3">CBS 480.64</strain>
    </source>
</reference>
<dbReference type="EMBL" id="MU006011">
    <property type="protein sequence ID" value="KAF2858379.1"/>
    <property type="molecule type" value="Genomic_DNA"/>
</dbReference>
<dbReference type="InterPro" id="IPR001841">
    <property type="entry name" value="Znf_RING"/>
</dbReference>
<organism evidence="3 4">
    <name type="scientific">Piedraia hortae CBS 480.64</name>
    <dbReference type="NCBI Taxonomy" id="1314780"/>
    <lineage>
        <taxon>Eukaryota</taxon>
        <taxon>Fungi</taxon>
        <taxon>Dikarya</taxon>
        <taxon>Ascomycota</taxon>
        <taxon>Pezizomycotina</taxon>
        <taxon>Dothideomycetes</taxon>
        <taxon>Dothideomycetidae</taxon>
        <taxon>Capnodiales</taxon>
        <taxon>Piedraiaceae</taxon>
        <taxon>Piedraia</taxon>
    </lineage>
</organism>
<dbReference type="Pfam" id="PF25447">
    <property type="entry name" value="RING_ZNF598"/>
    <property type="match status" value="1"/>
</dbReference>
<dbReference type="PANTHER" id="PTHR22938:SF0">
    <property type="entry name" value="E3 UBIQUITIN-PROTEIN LIGASE ZNF598"/>
    <property type="match status" value="1"/>
</dbReference>
<dbReference type="InterPro" id="IPR013083">
    <property type="entry name" value="Znf_RING/FYVE/PHD"/>
</dbReference>
<dbReference type="InterPro" id="IPR013087">
    <property type="entry name" value="Znf_C2H2_type"/>
</dbReference>
<dbReference type="PROSITE" id="PS50089">
    <property type="entry name" value="ZF_RING_2"/>
    <property type="match status" value="1"/>
</dbReference>
<dbReference type="PANTHER" id="PTHR22938">
    <property type="entry name" value="ZINC FINGER PROTEIN 598"/>
    <property type="match status" value="1"/>
</dbReference>
<protein>
    <recommendedName>
        <fullName evidence="2">RING-type domain-containing protein</fullName>
    </recommendedName>
</protein>
<gene>
    <name evidence="3" type="ORF">K470DRAFT_207422</name>
</gene>
<name>A0A6A7BUH3_9PEZI</name>
<dbReference type="SUPFAM" id="SSF57850">
    <property type="entry name" value="RING/U-box"/>
    <property type="match status" value="1"/>
</dbReference>
<accession>A0A6A7BUH3</accession>
<dbReference type="Gene3D" id="3.30.40.10">
    <property type="entry name" value="Zinc/RING finger domain, C3HC4 (zinc finger)"/>
    <property type="match status" value="1"/>
</dbReference>
<dbReference type="SMART" id="SM00355">
    <property type="entry name" value="ZnF_C2H2"/>
    <property type="match status" value="4"/>
</dbReference>
<proteinExistence type="predicted"/>
<keyword evidence="4" id="KW-1185">Reference proteome</keyword>
<dbReference type="OrthoDB" id="3838338at2759"/>
<evidence type="ECO:0000259" key="2">
    <source>
        <dbReference type="PROSITE" id="PS50089"/>
    </source>
</evidence>
<evidence type="ECO:0000313" key="4">
    <source>
        <dbReference type="Proteomes" id="UP000799421"/>
    </source>
</evidence>
<evidence type="ECO:0000256" key="1">
    <source>
        <dbReference type="PROSITE-ProRule" id="PRU00175"/>
    </source>
</evidence>
<dbReference type="Pfam" id="PF23230">
    <property type="entry name" value="zf-C2H2_13"/>
    <property type="match status" value="1"/>
</dbReference>
<feature type="non-terminal residue" evidence="3">
    <location>
        <position position="1"/>
    </location>
</feature>
<dbReference type="InterPro" id="IPR044288">
    <property type="entry name" value="ZNF598/HEL2"/>
</dbReference>
<dbReference type="GO" id="GO:0043022">
    <property type="term" value="F:ribosome binding"/>
    <property type="evidence" value="ECO:0007669"/>
    <property type="project" value="TreeGrafter"/>
</dbReference>
<dbReference type="InterPro" id="IPR056437">
    <property type="entry name" value="Znf-C2H2_ZNF598/HEL2"/>
</dbReference>
<keyword evidence="1" id="KW-0479">Metal-binding</keyword>
<dbReference type="GO" id="GO:0072344">
    <property type="term" value="P:rescue of stalled ribosome"/>
    <property type="evidence" value="ECO:0007669"/>
    <property type="project" value="InterPro"/>
</dbReference>
<dbReference type="Proteomes" id="UP000799421">
    <property type="component" value="Unassembled WGS sequence"/>
</dbReference>
<dbReference type="GO" id="GO:0061630">
    <property type="term" value="F:ubiquitin protein ligase activity"/>
    <property type="evidence" value="ECO:0007669"/>
    <property type="project" value="InterPro"/>
</dbReference>
<keyword evidence="1" id="KW-0862">Zinc</keyword>
<feature type="non-terminal residue" evidence="3">
    <location>
        <position position="286"/>
    </location>
</feature>
<dbReference type="PROSITE" id="PS00028">
    <property type="entry name" value="ZINC_FINGER_C2H2_1"/>
    <property type="match status" value="2"/>
</dbReference>
<feature type="domain" description="RING-type" evidence="2">
    <location>
        <begin position="35"/>
        <end position="75"/>
    </location>
</feature>
<keyword evidence="1" id="KW-0863">Zinc-finger</keyword>